<name>A0A835MJ39_9ROSI</name>
<reference evidence="10 11" key="1">
    <citation type="submission" date="2020-10" db="EMBL/GenBank/DDBJ databases">
        <title>Plant Genome Project.</title>
        <authorList>
            <person name="Zhang R.-G."/>
        </authorList>
    </citation>
    <scope>NUCLEOTIDE SEQUENCE [LARGE SCALE GENOMIC DNA]</scope>
    <source>
        <strain evidence="10">FAFU-HL-1</strain>
        <tissue evidence="10">Leaf</tissue>
    </source>
</reference>
<protein>
    <submittedName>
        <fullName evidence="10">Uncharacterized protein</fullName>
    </submittedName>
</protein>
<dbReference type="AlphaFoldDB" id="A0A835MJ39"/>
<dbReference type="OrthoDB" id="205639at2759"/>
<keyword evidence="3" id="KW-0150">Chloroplast</keyword>
<dbReference type="EMBL" id="JADGMS010000016">
    <property type="protein sequence ID" value="KAF9665644.1"/>
    <property type="molecule type" value="Genomic_DNA"/>
</dbReference>
<evidence type="ECO:0000256" key="1">
    <source>
        <dbReference type="ARBA" id="ARBA00004508"/>
    </source>
</evidence>
<dbReference type="InterPro" id="IPR021825">
    <property type="entry name" value="RETICULATA-related"/>
</dbReference>
<evidence type="ECO:0000256" key="9">
    <source>
        <dbReference type="SAM" id="MobiDB-lite"/>
    </source>
</evidence>
<evidence type="ECO:0000256" key="4">
    <source>
        <dbReference type="ARBA" id="ARBA00022640"/>
    </source>
</evidence>
<sequence>MAIAACFSTASLTNNANPRIINLHRSFHLSSSRHLHLRLSLPSPSPCSSSLGHHRYNDHRFPLFIPSSSGGDGGIYHHPPPNGGGGDSSDNNNYNGDGGSAEDKNREEAMMVLDEAKRSVESLPQDLAAAIRAGRIPGAVVSRYFELENSRFLRWLMQFDGFRERLLADDLFLAKVGMECGVGMFTKQPELVGKRKKMYRAVIGFLEAQAIKFTKYLHPRKEVMSTTNLEVGNFWPAPFTAAEYERRRENFFNELEVVFADVVMAIIADFMLVFLPAPTVSLRSPLAGNAGPIAKFFHNCPDNAFQVALAGTSYSLLQRLGAIARNGAKLFVVGTTSSLVGTAMTNALINARKAVDKSSAGEVENVPILSTSVAYGVYMAVSSNLRYQILAGVVEQRILEPMLHQHKLMLGALCFAVRTGNTFLGSLLWVDYARLIGIQKAHEEHKDLTD</sequence>
<comment type="caution">
    <text evidence="10">The sequence shown here is derived from an EMBL/GenBank/DDBJ whole genome shotgun (WGS) entry which is preliminary data.</text>
</comment>
<dbReference type="Proteomes" id="UP000657918">
    <property type="component" value="Chromosome 16"/>
</dbReference>
<keyword evidence="4" id="KW-0934">Plastid</keyword>
<dbReference type="PANTHER" id="PTHR31620">
    <property type="entry name" value="PROTEIN RETICULATA-RELATED 2, CHLOROPLASTIC-RELATED"/>
    <property type="match status" value="1"/>
</dbReference>
<evidence type="ECO:0000256" key="8">
    <source>
        <dbReference type="ARBA" id="ARBA00023136"/>
    </source>
</evidence>
<keyword evidence="7" id="KW-1133">Transmembrane helix</keyword>
<proteinExistence type="inferred from homology"/>
<keyword evidence="8" id="KW-0472">Membrane</keyword>
<evidence type="ECO:0000256" key="3">
    <source>
        <dbReference type="ARBA" id="ARBA00022528"/>
    </source>
</evidence>
<feature type="region of interest" description="Disordered" evidence="9">
    <location>
        <begin position="72"/>
        <end position="104"/>
    </location>
</feature>
<comment type="subcellular location">
    <subcellularLocation>
        <location evidence="1">Plastid</location>
        <location evidence="1">Chloroplast membrane</location>
        <topology evidence="1">Multi-pass membrane protein</topology>
    </subcellularLocation>
</comment>
<evidence type="ECO:0000313" key="10">
    <source>
        <dbReference type="EMBL" id="KAF9665644.1"/>
    </source>
</evidence>
<comment type="similarity">
    <text evidence="2">Belongs to the RETICULATA family.</text>
</comment>
<accession>A0A835MJ39</accession>
<dbReference type="GO" id="GO:0031969">
    <property type="term" value="C:chloroplast membrane"/>
    <property type="evidence" value="ECO:0007669"/>
    <property type="project" value="UniProtKB-SubCell"/>
</dbReference>
<evidence type="ECO:0000313" key="11">
    <source>
        <dbReference type="Proteomes" id="UP000657918"/>
    </source>
</evidence>
<dbReference type="Pfam" id="PF11891">
    <property type="entry name" value="RETICULATA-like"/>
    <property type="match status" value="1"/>
</dbReference>
<gene>
    <name evidence="10" type="ORF">SADUNF_Sadunf16G0144400</name>
</gene>
<evidence type="ECO:0000256" key="6">
    <source>
        <dbReference type="ARBA" id="ARBA00022946"/>
    </source>
</evidence>
<evidence type="ECO:0000256" key="2">
    <source>
        <dbReference type="ARBA" id="ARBA00010793"/>
    </source>
</evidence>
<evidence type="ECO:0000256" key="5">
    <source>
        <dbReference type="ARBA" id="ARBA00022692"/>
    </source>
</evidence>
<keyword evidence="11" id="KW-1185">Reference proteome</keyword>
<keyword evidence="5" id="KW-0812">Transmembrane</keyword>
<keyword evidence="6" id="KW-0809">Transit peptide</keyword>
<dbReference type="PANTHER" id="PTHR31620:SF14">
    <property type="entry name" value="PROTEIN RETICULATA-RELATED 4, CHLOROPLASTIC"/>
    <property type="match status" value="1"/>
</dbReference>
<organism evidence="10 11">
    <name type="scientific">Salix dunnii</name>
    <dbReference type="NCBI Taxonomy" id="1413687"/>
    <lineage>
        <taxon>Eukaryota</taxon>
        <taxon>Viridiplantae</taxon>
        <taxon>Streptophyta</taxon>
        <taxon>Embryophyta</taxon>
        <taxon>Tracheophyta</taxon>
        <taxon>Spermatophyta</taxon>
        <taxon>Magnoliopsida</taxon>
        <taxon>eudicotyledons</taxon>
        <taxon>Gunneridae</taxon>
        <taxon>Pentapetalae</taxon>
        <taxon>rosids</taxon>
        <taxon>fabids</taxon>
        <taxon>Malpighiales</taxon>
        <taxon>Salicaceae</taxon>
        <taxon>Saliceae</taxon>
        <taxon>Salix</taxon>
    </lineage>
</organism>
<evidence type="ECO:0000256" key="7">
    <source>
        <dbReference type="ARBA" id="ARBA00022989"/>
    </source>
</evidence>